<comment type="caution">
    <text evidence="2">The sequence shown here is derived from an EMBL/GenBank/DDBJ whole genome shotgun (WGS) entry which is preliminary data.</text>
</comment>
<name>A0A5D3F6Z5_9ACTN</name>
<feature type="domain" description="Fido" evidence="1">
    <location>
        <begin position="1"/>
        <end position="70"/>
    </location>
</feature>
<dbReference type="InterPro" id="IPR003812">
    <property type="entry name" value="Fido"/>
</dbReference>
<proteinExistence type="predicted"/>
<evidence type="ECO:0000259" key="1">
    <source>
        <dbReference type="PROSITE" id="PS51459"/>
    </source>
</evidence>
<dbReference type="Proteomes" id="UP000323505">
    <property type="component" value="Unassembled WGS sequence"/>
</dbReference>
<protein>
    <recommendedName>
        <fullName evidence="1">Fido domain-containing protein</fullName>
    </recommendedName>
</protein>
<reference evidence="2 3" key="1">
    <citation type="submission" date="2019-08" db="EMBL/GenBank/DDBJ databases">
        <title>Actinomadura sp. nov. CYP1-5 isolated from mountain soil.</title>
        <authorList>
            <person name="Songsumanus A."/>
            <person name="Kuncharoen N."/>
            <person name="Kudo T."/>
            <person name="Yuki M."/>
            <person name="Igarashi Y."/>
            <person name="Tanasupawat S."/>
        </authorList>
    </citation>
    <scope>NUCLEOTIDE SEQUENCE [LARGE SCALE GENOMIC DNA]</scope>
    <source>
        <strain evidence="2 3">CYP1-5</strain>
    </source>
</reference>
<dbReference type="EMBL" id="VSRQ01000013">
    <property type="protein sequence ID" value="TYK43115.1"/>
    <property type="molecule type" value="Genomic_DNA"/>
</dbReference>
<dbReference type="AlphaFoldDB" id="A0A5D3F6Z5"/>
<accession>A0A5D3F6Z5</accession>
<sequence length="87" mass="9320">MDVCFFHPFADGNARSAMLAFALVPAKNNLVLAKHAIVLDEVGPVAQVQHPADDLAGAAGFTHVGVILTEGTQRHFTQDRRPATSLR</sequence>
<keyword evidence="3" id="KW-1185">Reference proteome</keyword>
<gene>
    <name evidence="2" type="ORF">FXF68_40300</name>
</gene>
<dbReference type="PROSITE" id="PS51459">
    <property type="entry name" value="FIDO"/>
    <property type="match status" value="1"/>
</dbReference>
<evidence type="ECO:0000313" key="3">
    <source>
        <dbReference type="Proteomes" id="UP000323505"/>
    </source>
</evidence>
<evidence type="ECO:0000313" key="2">
    <source>
        <dbReference type="EMBL" id="TYK43115.1"/>
    </source>
</evidence>
<organism evidence="2 3">
    <name type="scientific">Actinomadura decatromicini</name>
    <dbReference type="NCBI Taxonomy" id="2604572"/>
    <lineage>
        <taxon>Bacteria</taxon>
        <taxon>Bacillati</taxon>
        <taxon>Actinomycetota</taxon>
        <taxon>Actinomycetes</taxon>
        <taxon>Streptosporangiales</taxon>
        <taxon>Thermomonosporaceae</taxon>
        <taxon>Actinomadura</taxon>
    </lineage>
</organism>